<comment type="caution">
    <text evidence="1">The sequence shown here is derived from an EMBL/GenBank/DDBJ whole genome shotgun (WGS) entry which is preliminary data.</text>
</comment>
<name>A0ABY2TN69_9SPIR</name>
<sequence>MLSSDKNEVPNAKINRYDYSVAYLYPGALIYDGSQIQVNSSTELSANPSYITVKANSVIGRSAINNDNEEISLQNTENNQNNSQETKYIDLVFDVDGKIRKY</sequence>
<dbReference type="EMBL" id="SJDU01000416">
    <property type="protein sequence ID" value="TKZ29328.1"/>
    <property type="molecule type" value="Genomic_DNA"/>
</dbReference>
<proteinExistence type="predicted"/>
<evidence type="ECO:0000313" key="2">
    <source>
        <dbReference type="Proteomes" id="UP000310168"/>
    </source>
</evidence>
<organism evidence="1 2">
    <name type="scientific">Brachyspira catarrhinii</name>
    <dbReference type="NCBI Taxonomy" id="2528966"/>
    <lineage>
        <taxon>Bacteria</taxon>
        <taxon>Pseudomonadati</taxon>
        <taxon>Spirochaetota</taxon>
        <taxon>Spirochaetia</taxon>
        <taxon>Brachyspirales</taxon>
        <taxon>Brachyspiraceae</taxon>
        <taxon>Brachyspira</taxon>
    </lineage>
</organism>
<gene>
    <name evidence="1" type="ORF">EZH24_11080</name>
</gene>
<reference evidence="1 2" key="1">
    <citation type="journal article" date="2019" name="Anaerobe">
        <title>Brachyspira catarrhinii sp. nov., an anaerobic intestinal spirochaete isolated from vervet monkeys may have been misidentified as Brachyspira aalborgi in previous studies.</title>
        <authorList>
            <person name="Phillips N.D."/>
            <person name="La T."/>
            <person name="Hampson D.J."/>
        </authorList>
    </citation>
    <scope>NUCLEOTIDE SEQUENCE [LARGE SCALE GENOMIC DNA]</scope>
    <source>
        <strain evidence="1 2">Z12</strain>
    </source>
</reference>
<accession>A0ABY2TN69</accession>
<protein>
    <submittedName>
        <fullName evidence="1">Uncharacterized protein</fullName>
    </submittedName>
</protein>
<evidence type="ECO:0000313" key="1">
    <source>
        <dbReference type="EMBL" id="TKZ29328.1"/>
    </source>
</evidence>
<dbReference type="Proteomes" id="UP000310168">
    <property type="component" value="Unassembled WGS sequence"/>
</dbReference>
<keyword evidence="2" id="KW-1185">Reference proteome</keyword>